<dbReference type="SUPFAM" id="SSF55729">
    <property type="entry name" value="Acyl-CoA N-acyltransferases (Nat)"/>
    <property type="match status" value="1"/>
</dbReference>
<dbReference type="AlphaFoldDB" id="A0A934U1I0"/>
<protein>
    <submittedName>
        <fullName evidence="4">Ribosomal protein S18-alanine N-acetyltransferase</fullName>
    </submittedName>
</protein>
<dbReference type="PROSITE" id="PS51186">
    <property type="entry name" value="GNAT"/>
    <property type="match status" value="1"/>
</dbReference>
<dbReference type="Proteomes" id="UP000655868">
    <property type="component" value="Unassembled WGS sequence"/>
</dbReference>
<dbReference type="Gene3D" id="3.40.630.30">
    <property type="match status" value="1"/>
</dbReference>
<dbReference type="EMBL" id="JAEMNV010000002">
    <property type="protein sequence ID" value="MBJ8338549.1"/>
    <property type="molecule type" value="Genomic_DNA"/>
</dbReference>
<evidence type="ECO:0000256" key="2">
    <source>
        <dbReference type="ARBA" id="ARBA00023315"/>
    </source>
</evidence>
<dbReference type="GO" id="GO:0008080">
    <property type="term" value="F:N-acetyltransferase activity"/>
    <property type="evidence" value="ECO:0007669"/>
    <property type="project" value="InterPro"/>
</dbReference>
<keyword evidence="4" id="KW-0687">Ribonucleoprotein</keyword>
<sequence>MTIELDVLTPDDADRCAELEKLLFPGDDPWSAGAFRAELAAKHNRYFAVRTTLESGVTLMVGYAGVSLLGNRFSPESEVHTIGVDPSYQRRGVGTLLLDRLLVEAEKHGGPVFLEVRTDNEPAIALYRRYGFDTVGTRRNYYQPSGADAFTMRRPAGGGAPS</sequence>
<keyword evidence="4" id="KW-0689">Ribosomal protein</keyword>
<name>A0A934U1I0_9NOCA</name>
<dbReference type="InterPro" id="IPR051556">
    <property type="entry name" value="N-term/lysine_N-AcTrnsfr"/>
</dbReference>
<evidence type="ECO:0000259" key="3">
    <source>
        <dbReference type="PROSITE" id="PS51186"/>
    </source>
</evidence>
<comment type="caution">
    <text evidence="4">The sequence shown here is derived from an EMBL/GenBank/DDBJ whole genome shotgun (WGS) entry which is preliminary data.</text>
</comment>
<evidence type="ECO:0000313" key="4">
    <source>
        <dbReference type="EMBL" id="MBJ8338549.1"/>
    </source>
</evidence>
<dbReference type="InterPro" id="IPR016181">
    <property type="entry name" value="Acyl_CoA_acyltransferase"/>
</dbReference>
<keyword evidence="5" id="KW-1185">Reference proteome</keyword>
<organism evidence="4 5">
    <name type="scientific">Antrihabitans stalagmiti</name>
    <dbReference type="NCBI Taxonomy" id="2799499"/>
    <lineage>
        <taxon>Bacteria</taxon>
        <taxon>Bacillati</taxon>
        <taxon>Actinomycetota</taxon>
        <taxon>Actinomycetes</taxon>
        <taxon>Mycobacteriales</taxon>
        <taxon>Nocardiaceae</taxon>
        <taxon>Antrihabitans</taxon>
    </lineage>
</organism>
<dbReference type="PANTHER" id="PTHR42919:SF8">
    <property type="entry name" value="N-ALPHA-ACETYLTRANSFERASE 50"/>
    <property type="match status" value="1"/>
</dbReference>
<dbReference type="GO" id="GO:0005840">
    <property type="term" value="C:ribosome"/>
    <property type="evidence" value="ECO:0007669"/>
    <property type="project" value="UniProtKB-KW"/>
</dbReference>
<evidence type="ECO:0000256" key="1">
    <source>
        <dbReference type="ARBA" id="ARBA00022679"/>
    </source>
</evidence>
<gene>
    <name evidence="4" type="primary">rimI</name>
    <name evidence="4" type="ORF">JGU71_06610</name>
</gene>
<reference evidence="4" key="1">
    <citation type="submission" date="2020-12" db="EMBL/GenBank/DDBJ databases">
        <title>Antrihabitans popcorni sp. nov. and Antrihabitans auranticaus sp. nov., isolated from a larva cave.</title>
        <authorList>
            <person name="Lee S.D."/>
            <person name="Kim I.S."/>
        </authorList>
    </citation>
    <scope>NUCLEOTIDE SEQUENCE</scope>
    <source>
        <strain evidence="4">YC3-6</strain>
    </source>
</reference>
<dbReference type="InterPro" id="IPR006464">
    <property type="entry name" value="AcTrfase_RimI/Ard1"/>
</dbReference>
<dbReference type="CDD" id="cd04301">
    <property type="entry name" value="NAT_SF"/>
    <property type="match status" value="1"/>
</dbReference>
<accession>A0A934U1I0</accession>
<evidence type="ECO:0000313" key="5">
    <source>
        <dbReference type="Proteomes" id="UP000655868"/>
    </source>
</evidence>
<keyword evidence="2" id="KW-0012">Acyltransferase</keyword>
<proteinExistence type="predicted"/>
<dbReference type="RefSeq" id="WP_199703225.1">
    <property type="nucleotide sequence ID" value="NZ_JAEMNV010000002.1"/>
</dbReference>
<dbReference type="NCBIfam" id="TIGR01575">
    <property type="entry name" value="rimI"/>
    <property type="match status" value="1"/>
</dbReference>
<feature type="domain" description="N-acetyltransferase" evidence="3">
    <location>
        <begin position="3"/>
        <end position="157"/>
    </location>
</feature>
<dbReference type="Pfam" id="PF00583">
    <property type="entry name" value="Acetyltransf_1"/>
    <property type="match status" value="1"/>
</dbReference>
<dbReference type="PANTHER" id="PTHR42919">
    <property type="entry name" value="N-ALPHA-ACETYLTRANSFERASE"/>
    <property type="match status" value="1"/>
</dbReference>
<keyword evidence="1" id="KW-0808">Transferase</keyword>
<dbReference type="InterPro" id="IPR000182">
    <property type="entry name" value="GNAT_dom"/>
</dbReference>